<dbReference type="RefSeq" id="WP_203999967.1">
    <property type="nucleotide sequence ID" value="NZ_BOPG01000042.1"/>
</dbReference>
<dbReference type="InterPro" id="IPR008538">
    <property type="entry name" value="Uma2"/>
</dbReference>
<gene>
    <name evidence="2" type="ORF">Vau01_062560</name>
</gene>
<feature type="domain" description="Putative restriction endonuclease" evidence="1">
    <location>
        <begin position="2"/>
        <end position="129"/>
    </location>
</feature>
<sequence>MADLHALPDEGPRYELIDGSLIVSPSATGSHNLIARWIAHELEGCSPTKEWVVGLDQSASIDNRNEPRPDIVVFRTRHMTHTPFPITSATLVAEVVSPHSGRRDKQTKRDLYAESGVSAYWIVEPDEDKGVISLAELRLDGKAYRDVTPSTSDAFETSHPWPVRIDLPAMSRRWQEYLDHAD</sequence>
<protein>
    <recommendedName>
        <fullName evidence="1">Putative restriction endonuclease domain-containing protein</fullName>
    </recommendedName>
</protein>
<accession>A0A8J3ZBL5</accession>
<evidence type="ECO:0000313" key="2">
    <source>
        <dbReference type="EMBL" id="GIJ58740.1"/>
    </source>
</evidence>
<dbReference type="Pfam" id="PF05685">
    <property type="entry name" value="Uma2"/>
    <property type="match status" value="1"/>
</dbReference>
<comment type="caution">
    <text evidence="2">The sequence shown here is derived from an EMBL/GenBank/DDBJ whole genome shotgun (WGS) entry which is preliminary data.</text>
</comment>
<keyword evidence="3" id="KW-1185">Reference proteome</keyword>
<dbReference type="InterPro" id="IPR012296">
    <property type="entry name" value="Nuclease_put_TT1808"/>
</dbReference>
<dbReference type="Gene3D" id="3.90.1570.10">
    <property type="entry name" value="tt1808, chain A"/>
    <property type="match status" value="1"/>
</dbReference>
<evidence type="ECO:0000259" key="1">
    <source>
        <dbReference type="Pfam" id="PF05685"/>
    </source>
</evidence>
<dbReference type="SUPFAM" id="SSF52980">
    <property type="entry name" value="Restriction endonuclease-like"/>
    <property type="match status" value="1"/>
</dbReference>
<dbReference type="PANTHER" id="PTHR35400:SF3">
    <property type="entry name" value="SLL1072 PROTEIN"/>
    <property type="match status" value="1"/>
</dbReference>
<dbReference type="InterPro" id="IPR011335">
    <property type="entry name" value="Restrct_endonuc-II-like"/>
</dbReference>
<name>A0A8J3ZBL5_9ACTN</name>
<dbReference type="CDD" id="cd06260">
    <property type="entry name" value="DUF820-like"/>
    <property type="match status" value="1"/>
</dbReference>
<organism evidence="2 3">
    <name type="scientific">Virgisporangium aurantiacum</name>
    <dbReference type="NCBI Taxonomy" id="175570"/>
    <lineage>
        <taxon>Bacteria</taxon>
        <taxon>Bacillati</taxon>
        <taxon>Actinomycetota</taxon>
        <taxon>Actinomycetes</taxon>
        <taxon>Micromonosporales</taxon>
        <taxon>Micromonosporaceae</taxon>
        <taxon>Virgisporangium</taxon>
    </lineage>
</organism>
<dbReference type="AlphaFoldDB" id="A0A8J3ZBL5"/>
<dbReference type="EMBL" id="BOPG01000042">
    <property type="protein sequence ID" value="GIJ58740.1"/>
    <property type="molecule type" value="Genomic_DNA"/>
</dbReference>
<proteinExistence type="predicted"/>
<reference evidence="2" key="1">
    <citation type="submission" date="2021-01" db="EMBL/GenBank/DDBJ databases">
        <title>Whole genome shotgun sequence of Virgisporangium aurantiacum NBRC 16421.</title>
        <authorList>
            <person name="Komaki H."/>
            <person name="Tamura T."/>
        </authorList>
    </citation>
    <scope>NUCLEOTIDE SEQUENCE</scope>
    <source>
        <strain evidence="2">NBRC 16421</strain>
    </source>
</reference>
<dbReference type="PANTHER" id="PTHR35400">
    <property type="entry name" value="SLR1083 PROTEIN"/>
    <property type="match status" value="1"/>
</dbReference>
<evidence type="ECO:0000313" key="3">
    <source>
        <dbReference type="Proteomes" id="UP000612585"/>
    </source>
</evidence>
<dbReference type="Proteomes" id="UP000612585">
    <property type="component" value="Unassembled WGS sequence"/>
</dbReference>